<proteinExistence type="predicted"/>
<comment type="caution">
    <text evidence="2">The sequence shown here is derived from an EMBL/GenBank/DDBJ whole genome shotgun (WGS) entry which is preliminary data.</text>
</comment>
<keyword evidence="3" id="KW-1185">Reference proteome</keyword>
<dbReference type="Gene3D" id="2.170.270.10">
    <property type="entry name" value="SET domain"/>
    <property type="match status" value="1"/>
</dbReference>
<dbReference type="CDD" id="cd20071">
    <property type="entry name" value="SET_SMYD"/>
    <property type="match status" value="1"/>
</dbReference>
<dbReference type="SMART" id="SM00317">
    <property type="entry name" value="SET"/>
    <property type="match status" value="1"/>
</dbReference>
<accession>A0ABP0JMA0</accession>
<organism evidence="2 3">
    <name type="scientific">Durusdinium trenchii</name>
    <dbReference type="NCBI Taxonomy" id="1381693"/>
    <lineage>
        <taxon>Eukaryota</taxon>
        <taxon>Sar</taxon>
        <taxon>Alveolata</taxon>
        <taxon>Dinophyceae</taxon>
        <taxon>Suessiales</taxon>
        <taxon>Symbiodiniaceae</taxon>
        <taxon>Durusdinium</taxon>
    </lineage>
</organism>
<feature type="domain" description="SET" evidence="1">
    <location>
        <begin position="13"/>
        <end position="182"/>
    </location>
</feature>
<reference evidence="2 3" key="1">
    <citation type="submission" date="2024-02" db="EMBL/GenBank/DDBJ databases">
        <authorList>
            <person name="Chen Y."/>
            <person name="Shah S."/>
            <person name="Dougan E. K."/>
            <person name="Thang M."/>
            <person name="Chan C."/>
        </authorList>
    </citation>
    <scope>NUCLEOTIDE SEQUENCE [LARGE SCALE GENOMIC DNA]</scope>
</reference>
<dbReference type="SUPFAM" id="SSF82199">
    <property type="entry name" value="SET domain"/>
    <property type="match status" value="1"/>
</dbReference>
<name>A0ABP0JMA0_9DINO</name>
<dbReference type="InterPro" id="IPR053209">
    <property type="entry name" value="Gramillin-biosynth_MTr"/>
</dbReference>
<dbReference type="Proteomes" id="UP001642484">
    <property type="component" value="Unassembled WGS sequence"/>
</dbReference>
<evidence type="ECO:0000313" key="2">
    <source>
        <dbReference type="EMBL" id="CAK9015566.1"/>
    </source>
</evidence>
<dbReference type="PANTHER" id="PTHR47643">
    <property type="entry name" value="TPR DOMAIN PROTEIN (AFU_ORTHOLOGUE AFUA_5G12710)"/>
    <property type="match status" value="1"/>
</dbReference>
<dbReference type="PANTHER" id="PTHR47643:SF2">
    <property type="entry name" value="TPR DOMAIN PROTEIN (AFU_ORTHOLOGUE AFUA_5G12710)"/>
    <property type="match status" value="1"/>
</dbReference>
<protein>
    <recommendedName>
        <fullName evidence="1">SET domain-containing protein</fullName>
    </recommendedName>
</protein>
<evidence type="ECO:0000259" key="1">
    <source>
        <dbReference type="PROSITE" id="PS50280"/>
    </source>
</evidence>
<evidence type="ECO:0000313" key="3">
    <source>
        <dbReference type="Proteomes" id="UP001642484"/>
    </source>
</evidence>
<sequence>MEQYGLDLLEPCEPTEICEVETFEASCGRGLRTLKQILPGEVVLADKPVLPPCADADEFAAAASSLWTELTPEEQMRLMALRWRSNSAPPAQAGPGLVVPATGRLRGIASFNGMAVVKLVMKPSALKTLEAQPCNGVAVYLNGSMLNHSCFPTVNRLPFSSCLVVRASRDLFLGEELVCAYTEVRAPFYIRQAELESTWAFRCCCWRCLLEERVWAAAPEADRVARSAWRRFERRRKDGTCSEEELRELVNSTADSTKTALAEFLVAIQDRTDLLPAEVLQERGFQRYQAACQCTAADVRALDLTGNTPTHKSTDDLLAFYRLLLASFWAAPAFELAFGLQESQRYEEAHQLWLAVRNVTAELLPFSPSHTAAATEASLSAMAAESVAWEEHVQESVRICCGTYGSGAWLRLAAGRLEHLASPTRMGLDGAYGARLEACLEPRDDMQKLAELFRSSIGGMRCKLRTAHPGWDCTTVHM</sequence>
<gene>
    <name evidence="2" type="ORF">CCMP2556_LOCUS12149</name>
</gene>
<dbReference type="Pfam" id="PF00856">
    <property type="entry name" value="SET"/>
    <property type="match status" value="1"/>
</dbReference>
<dbReference type="PROSITE" id="PS50280">
    <property type="entry name" value="SET"/>
    <property type="match status" value="1"/>
</dbReference>
<dbReference type="InterPro" id="IPR001214">
    <property type="entry name" value="SET_dom"/>
</dbReference>
<dbReference type="EMBL" id="CAXAMN010005858">
    <property type="protein sequence ID" value="CAK9015566.1"/>
    <property type="molecule type" value="Genomic_DNA"/>
</dbReference>
<dbReference type="InterPro" id="IPR046341">
    <property type="entry name" value="SET_dom_sf"/>
</dbReference>